<evidence type="ECO:0000256" key="1">
    <source>
        <dbReference type="SAM" id="SignalP"/>
    </source>
</evidence>
<dbReference type="EMBL" id="BMWV01000001">
    <property type="protein sequence ID" value="GGY27164.1"/>
    <property type="molecule type" value="Genomic_DNA"/>
</dbReference>
<gene>
    <name evidence="2" type="ORF">GCM10007387_06530</name>
</gene>
<organism evidence="2 3">
    <name type="scientific">Pseudoduganella albidiflava</name>
    <dbReference type="NCBI Taxonomy" id="321983"/>
    <lineage>
        <taxon>Bacteria</taxon>
        <taxon>Pseudomonadati</taxon>
        <taxon>Pseudomonadota</taxon>
        <taxon>Betaproteobacteria</taxon>
        <taxon>Burkholderiales</taxon>
        <taxon>Oxalobacteraceae</taxon>
        <taxon>Telluria group</taxon>
        <taxon>Pseudoduganella</taxon>
    </lineage>
</organism>
<comment type="caution">
    <text evidence="2">The sequence shown here is derived from an EMBL/GenBank/DDBJ whole genome shotgun (WGS) entry which is preliminary data.</text>
</comment>
<evidence type="ECO:0000313" key="3">
    <source>
        <dbReference type="Proteomes" id="UP000628442"/>
    </source>
</evidence>
<reference evidence="2" key="2">
    <citation type="submission" date="2022-12" db="EMBL/GenBank/DDBJ databases">
        <authorList>
            <person name="Sun Q."/>
            <person name="Kim S."/>
        </authorList>
    </citation>
    <scope>NUCLEOTIDE SEQUENCE</scope>
    <source>
        <strain evidence="2">KCTC 12343</strain>
    </source>
</reference>
<feature type="chain" id="PRO_5041732797" description="TonB C-terminal domain-containing protein" evidence="1">
    <location>
        <begin position="34"/>
        <end position="177"/>
    </location>
</feature>
<accession>A0AA88C1A2</accession>
<proteinExistence type="predicted"/>
<protein>
    <recommendedName>
        <fullName evidence="4">TonB C-terminal domain-containing protein</fullName>
    </recommendedName>
</protein>
<dbReference type="AlphaFoldDB" id="A0AA88C1A2"/>
<sequence>MRHEPRFHQGVVNLRIALAFGAMLVLSTSLAHAQQYRMKEEEPRTGTLLKRENIRLSLPPDKTYAELSETDKARLRGMYEHMAPGDEPPFPARGYRSLMRAMSAVQERLQIAGNVDMGVIVGADGRASEIKVYGSSDPQLTTVIANVLVLEKYKPALCGGTPCTQEFPFRMNFRLRH</sequence>
<evidence type="ECO:0008006" key="4">
    <source>
        <dbReference type="Google" id="ProtNLM"/>
    </source>
</evidence>
<keyword evidence="1" id="KW-0732">Signal</keyword>
<name>A0AA88C1A2_9BURK</name>
<dbReference type="Gene3D" id="3.30.1150.10">
    <property type="match status" value="1"/>
</dbReference>
<evidence type="ECO:0000313" key="2">
    <source>
        <dbReference type="EMBL" id="GGY27164.1"/>
    </source>
</evidence>
<dbReference type="SUPFAM" id="SSF74653">
    <property type="entry name" value="TolA/TonB C-terminal domain"/>
    <property type="match status" value="1"/>
</dbReference>
<reference evidence="2" key="1">
    <citation type="journal article" date="2014" name="Int. J. Syst. Evol. Microbiol.">
        <title>Complete genome sequence of Corynebacterium casei LMG S-19264T (=DSM 44701T), isolated from a smear-ripened cheese.</title>
        <authorList>
            <consortium name="US DOE Joint Genome Institute (JGI-PGF)"/>
            <person name="Walter F."/>
            <person name="Albersmeier A."/>
            <person name="Kalinowski J."/>
            <person name="Ruckert C."/>
        </authorList>
    </citation>
    <scope>NUCLEOTIDE SEQUENCE</scope>
    <source>
        <strain evidence="2">KCTC 12343</strain>
    </source>
</reference>
<dbReference type="Proteomes" id="UP000628442">
    <property type="component" value="Unassembled WGS sequence"/>
</dbReference>
<feature type="signal peptide" evidence="1">
    <location>
        <begin position="1"/>
        <end position="33"/>
    </location>
</feature>